<sequence length="104" mass="11027">MRVEICTGCHAYGGSEESFGAWLKLLEERFDIGYFGGVGRGVEVEFASCLSHCNQGFSVAVEGEVLVLADPADFALLLARLERRSVGGLGPDGNLGHPLIGKAE</sequence>
<gene>
    <name evidence="1" type="ORF">Mrose_00851</name>
</gene>
<reference evidence="1 2" key="1">
    <citation type="submission" date="2018-08" db="EMBL/GenBank/DDBJ databases">
        <title>Meiothermus roseus NBRC 110900 genome sequencing project.</title>
        <authorList>
            <person name="Da Costa M.S."/>
            <person name="Albuquerque L."/>
            <person name="Raposo P."/>
            <person name="Froufe H.J.C."/>
            <person name="Barroso C.S."/>
            <person name="Egas C."/>
        </authorList>
    </citation>
    <scope>NUCLEOTIDE SEQUENCE [LARGE SCALE GENOMIC DNA]</scope>
    <source>
        <strain evidence="1 2">NBRC 110900</strain>
    </source>
</reference>
<accession>A0A399F0Y0</accession>
<evidence type="ECO:0000313" key="2">
    <source>
        <dbReference type="Proteomes" id="UP000265341"/>
    </source>
</evidence>
<comment type="caution">
    <text evidence="1">The sequence shown here is derived from an EMBL/GenBank/DDBJ whole genome shotgun (WGS) entry which is preliminary data.</text>
</comment>
<dbReference type="Proteomes" id="UP000265341">
    <property type="component" value="Unassembled WGS sequence"/>
</dbReference>
<organism evidence="1 2">
    <name type="scientific">Calidithermus roseus</name>
    <dbReference type="NCBI Taxonomy" id="1644118"/>
    <lineage>
        <taxon>Bacteria</taxon>
        <taxon>Thermotogati</taxon>
        <taxon>Deinococcota</taxon>
        <taxon>Deinococci</taxon>
        <taxon>Thermales</taxon>
        <taxon>Thermaceae</taxon>
        <taxon>Calidithermus</taxon>
    </lineage>
</organism>
<protein>
    <submittedName>
        <fullName evidence="1">Uncharacterized protein</fullName>
    </submittedName>
</protein>
<keyword evidence="2" id="KW-1185">Reference proteome</keyword>
<name>A0A399F0Y0_9DEIN</name>
<proteinExistence type="predicted"/>
<dbReference type="AlphaFoldDB" id="A0A399F0Y0"/>
<evidence type="ECO:0000313" key="1">
    <source>
        <dbReference type="EMBL" id="RIH88442.1"/>
    </source>
</evidence>
<dbReference type="EMBL" id="QWLA01000010">
    <property type="protein sequence ID" value="RIH88442.1"/>
    <property type="molecule type" value="Genomic_DNA"/>
</dbReference>
<dbReference type="RefSeq" id="WP_182482666.1">
    <property type="nucleotide sequence ID" value="NZ_QWLA01000010.1"/>
</dbReference>